<keyword evidence="2" id="KW-0597">Phosphoprotein</keyword>
<dbReference type="RefSeq" id="WP_134431266.1">
    <property type="nucleotide sequence ID" value="NZ_SOGQ01000056.1"/>
</dbReference>
<reference evidence="4 5" key="1">
    <citation type="submission" date="2019-03" db="EMBL/GenBank/DDBJ databases">
        <title>Genomics of glacier-inhabiting Cryobacterium strains.</title>
        <authorList>
            <person name="Liu Q."/>
            <person name="Xin Y.-H."/>
        </authorList>
    </citation>
    <scope>NUCLEOTIDE SEQUENCE [LARGE SCALE GENOMIC DNA]</scope>
    <source>
        <strain evidence="4 5">TMT1-23-1</strain>
    </source>
</reference>
<dbReference type="Gene3D" id="1.10.1200.10">
    <property type="entry name" value="ACP-like"/>
    <property type="match status" value="1"/>
</dbReference>
<comment type="caution">
    <text evidence="4">The sequence shown here is derived from an EMBL/GenBank/DDBJ whole genome shotgun (WGS) entry which is preliminary data.</text>
</comment>
<evidence type="ECO:0000256" key="1">
    <source>
        <dbReference type="ARBA" id="ARBA00022450"/>
    </source>
</evidence>
<evidence type="ECO:0000256" key="2">
    <source>
        <dbReference type="ARBA" id="ARBA00022553"/>
    </source>
</evidence>
<organism evidence="4 5">
    <name type="scientific">Cryobacterium sinapicolor</name>
    <dbReference type="NCBI Taxonomy" id="1259236"/>
    <lineage>
        <taxon>Bacteria</taxon>
        <taxon>Bacillati</taxon>
        <taxon>Actinomycetota</taxon>
        <taxon>Actinomycetes</taxon>
        <taxon>Micrococcales</taxon>
        <taxon>Microbacteriaceae</taxon>
        <taxon>Cryobacterium</taxon>
    </lineage>
</organism>
<sequence>EIWAEVLGVDRVGIHDNFFAIGGHSLLATKAVSRANLRGIEVSLGSLMARGTISSVLAVAADVSQITNLLTQTNASPDRPALVCIHPSGGSSHWFRELAAQLEGDFDVYGVRARGMVEGETYGTSITGLATDYIHEIERQLNGRRVILLGWSLGATIAHHMSFMNPGLSRDVILLEPASISPNTNSRFEYYAAAYEEAAQIVARQDLSSSDVDRLRELSAELEVPSKMAGTGQWLPYGTLGGLVEAVANHTPSIVQSRGHLITSQDIALGQSTITDFDLEGYIEWWGQYFTESITHRQVEASHLDMVTAPRAIEILVSVILAAAKEG</sequence>
<dbReference type="Proteomes" id="UP000297853">
    <property type="component" value="Unassembled WGS sequence"/>
</dbReference>
<evidence type="ECO:0000313" key="5">
    <source>
        <dbReference type="Proteomes" id="UP000297853"/>
    </source>
</evidence>
<proteinExistence type="predicted"/>
<keyword evidence="4" id="KW-0378">Hydrolase</keyword>
<dbReference type="Pfam" id="PF00550">
    <property type="entry name" value="PP-binding"/>
    <property type="match status" value="1"/>
</dbReference>
<dbReference type="PROSITE" id="PS50075">
    <property type="entry name" value="CARRIER"/>
    <property type="match status" value="1"/>
</dbReference>
<keyword evidence="1" id="KW-0596">Phosphopantetheine</keyword>
<dbReference type="SUPFAM" id="SSF47336">
    <property type="entry name" value="ACP-like"/>
    <property type="match status" value="1"/>
</dbReference>
<protein>
    <submittedName>
        <fullName evidence="4">Alpha/beta fold hydrolase</fullName>
    </submittedName>
</protein>
<dbReference type="Pfam" id="PF00975">
    <property type="entry name" value="Thioesterase"/>
    <property type="match status" value="1"/>
</dbReference>
<feature type="non-terminal residue" evidence="4">
    <location>
        <position position="1"/>
    </location>
</feature>
<dbReference type="Gene3D" id="3.40.50.1820">
    <property type="entry name" value="alpha/beta hydrolase"/>
    <property type="match status" value="1"/>
</dbReference>
<dbReference type="GO" id="GO:0016787">
    <property type="term" value="F:hydrolase activity"/>
    <property type="evidence" value="ECO:0007669"/>
    <property type="project" value="UniProtKB-KW"/>
</dbReference>
<feature type="domain" description="Carrier" evidence="3">
    <location>
        <begin position="1"/>
        <end position="64"/>
    </location>
</feature>
<dbReference type="InterPro" id="IPR006162">
    <property type="entry name" value="Ppantetheine_attach_site"/>
</dbReference>
<dbReference type="SUPFAM" id="SSF53474">
    <property type="entry name" value="alpha/beta-Hydrolases"/>
    <property type="match status" value="1"/>
</dbReference>
<keyword evidence="5" id="KW-1185">Reference proteome</keyword>
<dbReference type="InterPro" id="IPR009081">
    <property type="entry name" value="PP-bd_ACP"/>
</dbReference>
<evidence type="ECO:0000313" key="4">
    <source>
        <dbReference type="EMBL" id="TFC97854.1"/>
    </source>
</evidence>
<name>A0ABY2IZS8_9MICO</name>
<dbReference type="EMBL" id="SOGQ01000056">
    <property type="protein sequence ID" value="TFC97854.1"/>
    <property type="molecule type" value="Genomic_DNA"/>
</dbReference>
<dbReference type="InterPro" id="IPR036736">
    <property type="entry name" value="ACP-like_sf"/>
</dbReference>
<dbReference type="PANTHER" id="PTHR45527:SF14">
    <property type="entry name" value="PLIPASTATIN SYNTHASE SUBUNIT B"/>
    <property type="match status" value="1"/>
</dbReference>
<dbReference type="InterPro" id="IPR001031">
    <property type="entry name" value="Thioesterase"/>
</dbReference>
<dbReference type="PANTHER" id="PTHR45527">
    <property type="entry name" value="NONRIBOSOMAL PEPTIDE SYNTHETASE"/>
    <property type="match status" value="1"/>
</dbReference>
<dbReference type="PROSITE" id="PS00012">
    <property type="entry name" value="PHOSPHOPANTETHEINE"/>
    <property type="match status" value="1"/>
</dbReference>
<gene>
    <name evidence="4" type="ORF">E3T28_11635</name>
</gene>
<dbReference type="InterPro" id="IPR029058">
    <property type="entry name" value="AB_hydrolase_fold"/>
</dbReference>
<accession>A0ABY2IZS8</accession>
<evidence type="ECO:0000259" key="3">
    <source>
        <dbReference type="PROSITE" id="PS50075"/>
    </source>
</evidence>